<dbReference type="EMBL" id="VFIP01000002">
    <property type="protein sequence ID" value="TWS00558.1"/>
    <property type="molecule type" value="Genomic_DNA"/>
</dbReference>
<dbReference type="PANTHER" id="PTHR45856:SF24">
    <property type="entry name" value="FUNGAL LIPASE-LIKE DOMAIN-CONTAINING PROTEIN"/>
    <property type="match status" value="1"/>
</dbReference>
<protein>
    <submittedName>
        <fullName evidence="2">Lipase family protein</fullName>
    </submittedName>
</protein>
<accession>A0A5C5Q529</accession>
<organism evidence="2 3">
    <name type="scientific">Pseudomonas saxonica</name>
    <dbReference type="NCBI Taxonomy" id="2600598"/>
    <lineage>
        <taxon>Bacteria</taxon>
        <taxon>Pseudomonadati</taxon>
        <taxon>Pseudomonadota</taxon>
        <taxon>Gammaproteobacteria</taxon>
        <taxon>Pseudomonadales</taxon>
        <taxon>Pseudomonadaceae</taxon>
        <taxon>Pseudomonas</taxon>
    </lineage>
</organism>
<dbReference type="GO" id="GO:0006629">
    <property type="term" value="P:lipid metabolic process"/>
    <property type="evidence" value="ECO:0007669"/>
    <property type="project" value="InterPro"/>
</dbReference>
<dbReference type="Gene3D" id="3.40.50.1820">
    <property type="entry name" value="alpha/beta hydrolase"/>
    <property type="match status" value="1"/>
</dbReference>
<evidence type="ECO:0000313" key="3">
    <source>
        <dbReference type="Proteomes" id="UP000317901"/>
    </source>
</evidence>
<dbReference type="InterPro" id="IPR029058">
    <property type="entry name" value="AB_hydrolase_fold"/>
</dbReference>
<comment type="caution">
    <text evidence="2">The sequence shown here is derived from an EMBL/GenBank/DDBJ whole genome shotgun (WGS) entry which is preliminary data.</text>
</comment>
<dbReference type="InterPro" id="IPR051218">
    <property type="entry name" value="Sec_MonoDiacylglyc_Lipase"/>
</dbReference>
<dbReference type="PANTHER" id="PTHR45856">
    <property type="entry name" value="ALPHA/BETA-HYDROLASES SUPERFAMILY PROTEIN"/>
    <property type="match status" value="1"/>
</dbReference>
<feature type="domain" description="Fungal lipase-type" evidence="1">
    <location>
        <begin position="323"/>
        <end position="448"/>
    </location>
</feature>
<evidence type="ECO:0000313" key="2">
    <source>
        <dbReference type="EMBL" id="TWS00558.1"/>
    </source>
</evidence>
<reference evidence="2 3" key="1">
    <citation type="submission" date="2019-06" db="EMBL/GenBank/DDBJ databases">
        <title>Pseudomonas bimorpha sp. nov. isolated from bovine raw milk and skim milk concentrate.</title>
        <authorList>
            <person name="Hofmann K."/>
            <person name="Huptas C."/>
            <person name="Doll E."/>
            <person name="Scherer S."/>
            <person name="Wenning M."/>
        </authorList>
    </citation>
    <scope>NUCLEOTIDE SEQUENCE [LARGE SCALE GENOMIC DNA]</scope>
    <source>
        <strain evidence="2 3">DSM 108990</strain>
    </source>
</reference>
<gene>
    <name evidence="2" type="ORF">FJD37_01950</name>
</gene>
<dbReference type="CDD" id="cd00519">
    <property type="entry name" value="Lipase_3"/>
    <property type="match status" value="1"/>
</dbReference>
<dbReference type="Proteomes" id="UP000317901">
    <property type="component" value="Unassembled WGS sequence"/>
</dbReference>
<dbReference type="InterPro" id="IPR002921">
    <property type="entry name" value="Fungal_lipase-type"/>
</dbReference>
<dbReference type="Pfam" id="PF01764">
    <property type="entry name" value="Lipase_3"/>
    <property type="match status" value="1"/>
</dbReference>
<evidence type="ECO:0000259" key="1">
    <source>
        <dbReference type="Pfam" id="PF01764"/>
    </source>
</evidence>
<dbReference type="AlphaFoldDB" id="A0A5C5Q529"/>
<proteinExistence type="predicted"/>
<dbReference type="SUPFAM" id="SSF53474">
    <property type="entry name" value="alpha/beta-Hydrolases"/>
    <property type="match status" value="1"/>
</dbReference>
<sequence>MLSCPVQGSESSFQLTDELGAGEPYAGLAFKITDSEGFEYNGFLDASGSGLVANHFAGPVALKMEADYKQVKDYYGELSTRKHYPLKITELQVRAEQTRYANEDGSRPRELPTSQFSDADFCQVEVRDLVEHVSHLPPAVERHYPPSTGARRLMGEHGLRGVCIAGNRHTVLQVRPLRALRPMLSTDPQFCALNLYQLALMSTLSYCPFGQAPDKHPIRAPVVTFAEEPSSGNWFADSLAKFKEIWKVDAGQTQAYYPLYEDVAYSKRFEVVPFDPGLYLQNDPQLGPDQESPIKIHFLDDRGHTVDTDTQAFATHTDEIILIVIRGTSEMWRDGLRDLDAFQVPFEEGVGTVHRGFYEAAQVAKKFAVNYLDNFYTGQKLLICGHSLGGAIALILSEMLRRMPERYDILLYTYGAPRAGDSTFVEAAKPLVHHRMVNHNDPVPSVPAPWMKFKPSEFDYGAAIRFKNVPAEFIAYVAGMINMDADPYAHHGQVQHFMRVNFGGNEVSHILWVPGCDTLAEHAACSMALDQYEGLPVRDGLGRQLLDAGDHSMVSSYVPNCWATLRRWQEAQEGARPRVTNREVEWVRLMLSRVEEQLKQRVGHLKEANDPFPRITRATVQAMTRELSKIQMTAKRLSSLTYSVVSAQDVYGTHAAHPERLAQALKRWLGHADNTRTVQLAMAPLGMSMAEFDMSMGFARNTGPYYGDILDL</sequence>
<name>A0A5C5Q529_9PSED</name>
<dbReference type="OrthoDB" id="5562330at2"/>